<evidence type="ECO:0000256" key="3">
    <source>
        <dbReference type="SAM" id="MobiDB-lite"/>
    </source>
</evidence>
<organism evidence="5">
    <name type="scientific">marine sediment metagenome</name>
    <dbReference type="NCBI Taxonomy" id="412755"/>
    <lineage>
        <taxon>unclassified sequences</taxon>
        <taxon>metagenomes</taxon>
        <taxon>ecological metagenomes</taxon>
    </lineage>
</organism>
<name>A0A0F9ATX4_9ZZZZ</name>
<feature type="domain" description="HNH nuclease" evidence="4">
    <location>
        <begin position="55"/>
        <end position="107"/>
    </location>
</feature>
<dbReference type="EMBL" id="LAZR01044259">
    <property type="protein sequence ID" value="KKL05097.1"/>
    <property type="molecule type" value="Genomic_DNA"/>
</dbReference>
<evidence type="ECO:0000259" key="4">
    <source>
        <dbReference type="SMART" id="SM00507"/>
    </source>
</evidence>
<reference evidence="5" key="1">
    <citation type="journal article" date="2015" name="Nature">
        <title>Complex archaea that bridge the gap between prokaryotes and eukaryotes.</title>
        <authorList>
            <person name="Spang A."/>
            <person name="Saw J.H."/>
            <person name="Jorgensen S.L."/>
            <person name="Zaremba-Niedzwiedzka K."/>
            <person name="Martijn J."/>
            <person name="Lind A.E."/>
            <person name="van Eijk R."/>
            <person name="Schleper C."/>
            <person name="Guy L."/>
            <person name="Ettema T.J."/>
        </authorList>
    </citation>
    <scope>NUCLEOTIDE SEQUENCE</scope>
</reference>
<accession>A0A0F9ATX4</accession>
<dbReference type="PANTHER" id="PTHR41286">
    <property type="entry name" value="HNH NUCLEASE YAJD-RELATED"/>
    <property type="match status" value="1"/>
</dbReference>
<dbReference type="Gene3D" id="1.10.30.50">
    <property type="match status" value="1"/>
</dbReference>
<evidence type="ECO:0000313" key="5">
    <source>
        <dbReference type="EMBL" id="KKL05097.1"/>
    </source>
</evidence>
<dbReference type="InterPro" id="IPR003615">
    <property type="entry name" value="HNH_nuc"/>
</dbReference>
<dbReference type="GO" id="GO:0016787">
    <property type="term" value="F:hydrolase activity"/>
    <property type="evidence" value="ECO:0007669"/>
    <property type="project" value="UniProtKB-KW"/>
</dbReference>
<dbReference type="GO" id="GO:0005829">
    <property type="term" value="C:cytosol"/>
    <property type="evidence" value="ECO:0007669"/>
    <property type="project" value="TreeGrafter"/>
</dbReference>
<dbReference type="CDD" id="cd00085">
    <property type="entry name" value="HNHc"/>
    <property type="match status" value="1"/>
</dbReference>
<comment type="caution">
    <text evidence="5">The sequence shown here is derived from an EMBL/GenBank/DDBJ whole genome shotgun (WGS) entry which is preliminary data.</text>
</comment>
<evidence type="ECO:0000256" key="1">
    <source>
        <dbReference type="ARBA" id="ARBA00022722"/>
    </source>
</evidence>
<dbReference type="GO" id="GO:0003676">
    <property type="term" value="F:nucleic acid binding"/>
    <property type="evidence" value="ECO:0007669"/>
    <property type="project" value="InterPro"/>
</dbReference>
<keyword evidence="2" id="KW-0378">Hydrolase</keyword>
<dbReference type="AlphaFoldDB" id="A0A0F9ATX4"/>
<protein>
    <recommendedName>
        <fullName evidence="4">HNH nuclease domain-containing protein</fullName>
    </recommendedName>
</protein>
<dbReference type="GO" id="GO:0004519">
    <property type="term" value="F:endonuclease activity"/>
    <property type="evidence" value="ECO:0007669"/>
    <property type="project" value="InterPro"/>
</dbReference>
<dbReference type="Pfam" id="PF01844">
    <property type="entry name" value="HNH"/>
    <property type="match status" value="1"/>
</dbReference>
<dbReference type="GO" id="GO:0008270">
    <property type="term" value="F:zinc ion binding"/>
    <property type="evidence" value="ECO:0007669"/>
    <property type="project" value="InterPro"/>
</dbReference>
<keyword evidence="1" id="KW-0540">Nuclease</keyword>
<evidence type="ECO:0000256" key="2">
    <source>
        <dbReference type="ARBA" id="ARBA00022801"/>
    </source>
</evidence>
<feature type="region of interest" description="Disordered" evidence="3">
    <location>
        <begin position="105"/>
        <end position="140"/>
    </location>
</feature>
<dbReference type="InterPro" id="IPR002711">
    <property type="entry name" value="HNH"/>
</dbReference>
<gene>
    <name evidence="5" type="ORF">LCGC14_2609460</name>
</gene>
<dbReference type="SMART" id="SM00507">
    <property type="entry name" value="HNHc"/>
    <property type="match status" value="1"/>
</dbReference>
<sequence>MTRPKRSCAEPGCPTLVTRGYCLRHNRNRELREGQGARAQQQRETMRKYDRRWRKLRKIVLARDPICMTCQEAPSTEVDHIIPRRPEQHAADVTEEELQGLCKPCHSSKTRVESAPKSVRRRKPREDTDLAEVPQSLKNQ</sequence>
<proteinExistence type="predicted"/>
<dbReference type="PANTHER" id="PTHR41286:SF1">
    <property type="entry name" value="HNH NUCLEASE YAJD-RELATED"/>
    <property type="match status" value="1"/>
</dbReference>